<keyword evidence="2" id="KW-0012">Acyltransferase</keyword>
<evidence type="ECO:0000313" key="2">
    <source>
        <dbReference type="EMBL" id="WLR42420.1"/>
    </source>
</evidence>
<dbReference type="Gene3D" id="3.40.630.30">
    <property type="match status" value="1"/>
</dbReference>
<dbReference type="RefSeq" id="WP_226542912.1">
    <property type="nucleotide sequence ID" value="NZ_CP129013.1"/>
</dbReference>
<dbReference type="Proteomes" id="UP001197974">
    <property type="component" value="Chromosome"/>
</dbReference>
<evidence type="ECO:0000313" key="3">
    <source>
        <dbReference type="Proteomes" id="UP001197974"/>
    </source>
</evidence>
<feature type="domain" description="N-acetyltransferase" evidence="1">
    <location>
        <begin position="1"/>
        <end position="131"/>
    </location>
</feature>
<dbReference type="Pfam" id="PF13508">
    <property type="entry name" value="Acetyltransf_7"/>
    <property type="match status" value="1"/>
</dbReference>
<keyword evidence="3" id="KW-1185">Reference proteome</keyword>
<gene>
    <name evidence="2" type="ORF">LC087_17220</name>
</gene>
<sequence length="192" mass="22848">MHWYDKLNQYFPIEEMKSKEHIELLLDEKSDIYYKDEGPEHVLLYAELDEFVFIDYIYVAKEARGKGLGYKLLKKLKDKQKPIILEVEPVDYQDSDTEKRLHFYAREGFEHATSIGYNRKSLATNETNSLEILYWSPTNESKKSILNRMKQTYEKIHTYKDKHLYGEAYQPVDQVLKIEEGKEDILKPISVK</sequence>
<protein>
    <submittedName>
        <fullName evidence="2">GNAT family N-acetyltransferase</fullName>
        <ecNumber evidence="2">2.3.1.-</ecNumber>
    </submittedName>
</protein>
<evidence type="ECO:0000259" key="1">
    <source>
        <dbReference type="PROSITE" id="PS51186"/>
    </source>
</evidence>
<dbReference type="GO" id="GO:0016746">
    <property type="term" value="F:acyltransferase activity"/>
    <property type="evidence" value="ECO:0007669"/>
    <property type="project" value="UniProtKB-KW"/>
</dbReference>
<organism evidence="2 3">
    <name type="scientific">Bacillus carboniphilus</name>
    <dbReference type="NCBI Taxonomy" id="86663"/>
    <lineage>
        <taxon>Bacteria</taxon>
        <taxon>Bacillati</taxon>
        <taxon>Bacillota</taxon>
        <taxon>Bacilli</taxon>
        <taxon>Bacillales</taxon>
        <taxon>Bacillaceae</taxon>
        <taxon>Bacillus</taxon>
    </lineage>
</organism>
<accession>A0ABY9JVH4</accession>
<dbReference type="SUPFAM" id="SSF55729">
    <property type="entry name" value="Acyl-CoA N-acyltransferases (Nat)"/>
    <property type="match status" value="1"/>
</dbReference>
<dbReference type="InterPro" id="IPR000182">
    <property type="entry name" value="GNAT_dom"/>
</dbReference>
<dbReference type="InterPro" id="IPR016181">
    <property type="entry name" value="Acyl_CoA_acyltransferase"/>
</dbReference>
<dbReference type="PROSITE" id="PS51186">
    <property type="entry name" value="GNAT"/>
    <property type="match status" value="1"/>
</dbReference>
<dbReference type="EMBL" id="CP129013">
    <property type="protein sequence ID" value="WLR42420.1"/>
    <property type="molecule type" value="Genomic_DNA"/>
</dbReference>
<dbReference type="EC" id="2.3.1.-" evidence="2"/>
<keyword evidence="2" id="KW-0808">Transferase</keyword>
<reference evidence="2 3" key="1">
    <citation type="submission" date="2023-06" db="EMBL/GenBank/DDBJ databases">
        <title>Five Gram-positive bacteria isolated from mangrove sediments in Shenzhen, Guangdong, China.</title>
        <authorList>
            <person name="Yu S."/>
            <person name="Zheng W."/>
            <person name="Huang Y."/>
        </authorList>
    </citation>
    <scope>NUCLEOTIDE SEQUENCE [LARGE SCALE GENOMIC DNA]</scope>
    <source>
        <strain evidence="2 3">SaN35-3</strain>
    </source>
</reference>
<name>A0ABY9JVH4_9BACI</name>
<proteinExistence type="predicted"/>